<accession>A0A518RC23</accession>
<keyword evidence="1" id="KW-1133">Transmembrane helix</keyword>
<reference evidence="2 3" key="1">
    <citation type="submission" date="2019-07" db="EMBL/GenBank/DDBJ databases">
        <title>Sphingomonas alkalisoli sp. nov., isolated from rhizosphere soil of Suaedae salsa.</title>
        <authorList>
            <person name="Zhang H."/>
            <person name="Xu L."/>
            <person name="Zhang J.-X."/>
            <person name="Sun J.-Q."/>
        </authorList>
    </citation>
    <scope>NUCLEOTIDE SEQUENCE [LARGE SCALE GENOMIC DNA]</scope>
    <source>
        <strain evidence="2 3">XS-10</strain>
    </source>
</reference>
<dbReference type="RefSeq" id="WP_145844703.1">
    <property type="nucleotide sequence ID" value="NZ_CP042239.1"/>
</dbReference>
<feature type="transmembrane region" description="Helical" evidence="1">
    <location>
        <begin position="12"/>
        <end position="31"/>
    </location>
</feature>
<feature type="transmembrane region" description="Helical" evidence="1">
    <location>
        <begin position="43"/>
        <end position="70"/>
    </location>
</feature>
<protein>
    <submittedName>
        <fullName evidence="2">Uncharacterized protein</fullName>
    </submittedName>
</protein>
<keyword evidence="1" id="KW-0472">Membrane</keyword>
<evidence type="ECO:0000256" key="1">
    <source>
        <dbReference type="SAM" id="Phobius"/>
    </source>
</evidence>
<organism evidence="2 3">
    <name type="scientific">Sphingomonas suaedae</name>
    <dbReference type="NCBI Taxonomy" id="2599297"/>
    <lineage>
        <taxon>Bacteria</taxon>
        <taxon>Pseudomonadati</taxon>
        <taxon>Pseudomonadota</taxon>
        <taxon>Alphaproteobacteria</taxon>
        <taxon>Sphingomonadales</taxon>
        <taxon>Sphingomonadaceae</taxon>
        <taxon>Sphingomonas</taxon>
    </lineage>
</organism>
<evidence type="ECO:0000313" key="3">
    <source>
        <dbReference type="Proteomes" id="UP000318055"/>
    </source>
</evidence>
<dbReference type="AlphaFoldDB" id="A0A518RC23"/>
<gene>
    <name evidence="2" type="ORF">FPZ54_02380</name>
</gene>
<evidence type="ECO:0000313" key="2">
    <source>
        <dbReference type="EMBL" id="QDX24989.1"/>
    </source>
</evidence>
<dbReference type="OrthoDB" id="10013857at2"/>
<proteinExistence type="predicted"/>
<dbReference type="KEGG" id="ssua:FPZ54_02380"/>
<feature type="transmembrane region" description="Helical" evidence="1">
    <location>
        <begin position="109"/>
        <end position="126"/>
    </location>
</feature>
<name>A0A518RC23_9SPHN</name>
<dbReference type="EMBL" id="CP042239">
    <property type="protein sequence ID" value="QDX24989.1"/>
    <property type="molecule type" value="Genomic_DNA"/>
</dbReference>
<keyword evidence="3" id="KW-1185">Reference proteome</keyword>
<dbReference type="Proteomes" id="UP000318055">
    <property type="component" value="Chromosome"/>
</dbReference>
<keyword evidence="1" id="KW-0812">Transmembrane</keyword>
<feature type="transmembrane region" description="Helical" evidence="1">
    <location>
        <begin position="82"/>
        <end position="103"/>
    </location>
</feature>
<sequence>MNRFTYRRGGTTAMLCAGPIFVLPIFLAVLIEHGFGSITGTAIMVAMSIPGGAILGAAPIIGGGYVMATLGERWRMSRHPGVWSVAGALLGTAVQWPLLLFAFDWQTTALFSITGAICALIVRYGARWSDDSA</sequence>